<gene>
    <name evidence="5" type="ORF">DL240_16360</name>
</gene>
<proteinExistence type="predicted"/>
<dbReference type="Pfam" id="PF00932">
    <property type="entry name" value="LTD"/>
    <property type="match status" value="2"/>
</dbReference>
<evidence type="ECO:0000313" key="6">
    <source>
        <dbReference type="Proteomes" id="UP000249169"/>
    </source>
</evidence>
<accession>A0A328C5M2</accession>
<feature type="signal peptide" evidence="3">
    <location>
        <begin position="1"/>
        <end position="33"/>
    </location>
</feature>
<feature type="region of interest" description="Disordered" evidence="2">
    <location>
        <begin position="34"/>
        <end position="80"/>
    </location>
</feature>
<organism evidence="5 6">
    <name type="scientific">Lujinxingia litoralis</name>
    <dbReference type="NCBI Taxonomy" id="2211119"/>
    <lineage>
        <taxon>Bacteria</taxon>
        <taxon>Deltaproteobacteria</taxon>
        <taxon>Bradymonadales</taxon>
        <taxon>Lujinxingiaceae</taxon>
        <taxon>Lujinxingia</taxon>
    </lineage>
</organism>
<dbReference type="SUPFAM" id="SSF74853">
    <property type="entry name" value="Lamin A/C globular tail domain"/>
    <property type="match status" value="2"/>
</dbReference>
<feature type="domain" description="LTD" evidence="4">
    <location>
        <begin position="538"/>
        <end position="659"/>
    </location>
</feature>
<name>A0A328C5M2_9DELT</name>
<evidence type="ECO:0000256" key="1">
    <source>
        <dbReference type="ARBA" id="ARBA00022729"/>
    </source>
</evidence>
<sequence length="720" mass="73788">MVLRQQRFKKESEMMLRRNTLAMLAALSLAAGAAACGGTDDPSNPDVGEDAGPDVELDGDVIPDADEDTGPDADVDLGPPTMPESAGQVLITEVMKQPTETSAVEGQWIELFNTTDSDLALEGCELESSELDEPVAIAGELTIDAQGYLTVARSANAGFDADLVLDGLVLAEGAGAVALMCDGVTIARVDYDAGETYPSQAGASLSRDPAFDGSSGDDASYWCAATAAYNGADLGTPGAANPSCDGGSGDTGSAQIADLLANGPGDDGKMIEGVTVTYVRPLVGDESAGFFVQASAGGPALFVAVAEGEAMPVEVNDVVDFRVLTVDSFGSSTWADSFDSLNVNAGAGNREALITDLTGAADLITDLDSYAHRLVSAELTITGELETFAGAGHQAYSVSNGAVGGDDDVKLRMPTELRESLGLAVGCDVDVTATPLWRFDATAQFMAYNSSELSVENCPALSVVSATATSTTTVQLVLSRALGPINSDGSEFTIAGLAVTAAEANGPMVTLTTAEQTSMADYTVELADTLTDIFGDTIPADASASFTGFSSLSVVFSEIMTRFTGGGGDPGEYIELFNSGASAFDLSGCLLTRDAATNNEMVLADGLEIPAGGYVLFVSSDTIPELTSAQTLELPLGNSGGTYALSCAGQELDRLTVTSSTVALGISYQKDVTKLGTPNPDGAAPSDSWCLTPEDAANQFATFETELKYGTPGTANLACP</sequence>
<reference evidence="5 6" key="1">
    <citation type="submission" date="2018-05" db="EMBL/GenBank/DDBJ databases">
        <title>Lujinxingia marina gen. nov. sp. nov., a new facultative anaerobic member of the class Deltaproteobacteria, and proposal of Lujinxingaceae fam. nov.</title>
        <authorList>
            <person name="Li C.-M."/>
        </authorList>
    </citation>
    <scope>NUCLEOTIDE SEQUENCE [LARGE SCALE GENOMIC DNA]</scope>
    <source>
        <strain evidence="5 6">B210</strain>
    </source>
</reference>
<evidence type="ECO:0000259" key="4">
    <source>
        <dbReference type="PROSITE" id="PS51841"/>
    </source>
</evidence>
<evidence type="ECO:0000313" key="5">
    <source>
        <dbReference type="EMBL" id="RAL20603.1"/>
    </source>
</evidence>
<dbReference type="InterPro" id="IPR014755">
    <property type="entry name" value="Cu-Rt/internalin_Ig-like"/>
</dbReference>
<feature type="chain" id="PRO_5016257493" description="LTD domain-containing protein" evidence="3">
    <location>
        <begin position="34"/>
        <end position="720"/>
    </location>
</feature>
<keyword evidence="6" id="KW-1185">Reference proteome</keyword>
<protein>
    <recommendedName>
        <fullName evidence="4">LTD domain-containing protein</fullName>
    </recommendedName>
</protein>
<dbReference type="EMBL" id="QHKO01000009">
    <property type="protein sequence ID" value="RAL20603.1"/>
    <property type="molecule type" value="Genomic_DNA"/>
</dbReference>
<feature type="domain" description="LTD" evidence="4">
    <location>
        <begin position="78"/>
        <end position="193"/>
    </location>
</feature>
<dbReference type="Gene3D" id="2.60.40.1220">
    <property type="match status" value="1"/>
</dbReference>
<dbReference type="AlphaFoldDB" id="A0A328C5M2"/>
<dbReference type="InterPro" id="IPR036415">
    <property type="entry name" value="Lamin_tail_dom_sf"/>
</dbReference>
<evidence type="ECO:0000256" key="3">
    <source>
        <dbReference type="SAM" id="SignalP"/>
    </source>
</evidence>
<dbReference type="Proteomes" id="UP000249169">
    <property type="component" value="Unassembled WGS sequence"/>
</dbReference>
<dbReference type="PROSITE" id="PS51841">
    <property type="entry name" value="LTD"/>
    <property type="match status" value="2"/>
</dbReference>
<comment type="caution">
    <text evidence="5">The sequence shown here is derived from an EMBL/GenBank/DDBJ whole genome shotgun (WGS) entry which is preliminary data.</text>
</comment>
<keyword evidence="1 3" id="KW-0732">Signal</keyword>
<feature type="compositionally biased region" description="Acidic residues" evidence="2">
    <location>
        <begin position="47"/>
        <end position="75"/>
    </location>
</feature>
<evidence type="ECO:0000256" key="2">
    <source>
        <dbReference type="SAM" id="MobiDB-lite"/>
    </source>
</evidence>
<dbReference type="InterPro" id="IPR001322">
    <property type="entry name" value="Lamin_tail_dom"/>
</dbReference>